<feature type="transmembrane region" description="Helical" evidence="1">
    <location>
        <begin position="46"/>
        <end position="66"/>
    </location>
</feature>
<evidence type="ECO:0000313" key="3">
    <source>
        <dbReference type="Proteomes" id="UP001488838"/>
    </source>
</evidence>
<evidence type="ECO:0000256" key="1">
    <source>
        <dbReference type="SAM" id="Phobius"/>
    </source>
</evidence>
<sequence>MVVAVVAMVLAEVMTVVEVTVVVMVAVVEVMVVVMFVVGDNSDLMVTARVVLVVVVVEVIMVIEMASDGGGGDGSLCGSSGRGFLSALTGYICSHPRPFAPATSMVRLPIQNSFCN</sequence>
<reference evidence="2 3" key="1">
    <citation type="journal article" date="2023" name="bioRxiv">
        <title>Conserved and derived expression patterns and positive selection on dental genes reveal complex evolutionary context of ever-growing rodent molars.</title>
        <authorList>
            <person name="Calamari Z.T."/>
            <person name="Song A."/>
            <person name="Cohen E."/>
            <person name="Akter M."/>
            <person name="Roy R.D."/>
            <person name="Hallikas O."/>
            <person name="Christensen M.M."/>
            <person name="Li P."/>
            <person name="Marangoni P."/>
            <person name="Jernvall J."/>
            <person name="Klein O.D."/>
        </authorList>
    </citation>
    <scope>NUCLEOTIDE SEQUENCE [LARGE SCALE GENOMIC DNA]</scope>
    <source>
        <strain evidence="2">V071</strain>
    </source>
</reference>
<organism evidence="2 3">
    <name type="scientific">Myodes glareolus</name>
    <name type="common">Bank vole</name>
    <name type="synonym">Clethrionomys glareolus</name>
    <dbReference type="NCBI Taxonomy" id="447135"/>
    <lineage>
        <taxon>Eukaryota</taxon>
        <taxon>Metazoa</taxon>
        <taxon>Chordata</taxon>
        <taxon>Craniata</taxon>
        <taxon>Vertebrata</taxon>
        <taxon>Euteleostomi</taxon>
        <taxon>Mammalia</taxon>
        <taxon>Eutheria</taxon>
        <taxon>Euarchontoglires</taxon>
        <taxon>Glires</taxon>
        <taxon>Rodentia</taxon>
        <taxon>Myomorpha</taxon>
        <taxon>Muroidea</taxon>
        <taxon>Cricetidae</taxon>
        <taxon>Arvicolinae</taxon>
        <taxon>Myodes</taxon>
    </lineage>
</organism>
<dbReference type="AlphaFoldDB" id="A0AAW0I4M6"/>
<evidence type="ECO:0000313" key="2">
    <source>
        <dbReference type="EMBL" id="KAK7809129.1"/>
    </source>
</evidence>
<accession>A0AAW0I4M6</accession>
<dbReference type="EMBL" id="JBBHLL010000220">
    <property type="protein sequence ID" value="KAK7809129.1"/>
    <property type="molecule type" value="Genomic_DNA"/>
</dbReference>
<evidence type="ECO:0008006" key="4">
    <source>
        <dbReference type="Google" id="ProtNLM"/>
    </source>
</evidence>
<keyword evidence="3" id="KW-1185">Reference proteome</keyword>
<keyword evidence="1" id="KW-0472">Membrane</keyword>
<keyword evidence="1" id="KW-0812">Transmembrane</keyword>
<feature type="transmembrane region" description="Helical" evidence="1">
    <location>
        <begin position="21"/>
        <end position="39"/>
    </location>
</feature>
<keyword evidence="1" id="KW-1133">Transmembrane helix</keyword>
<dbReference type="Proteomes" id="UP001488838">
    <property type="component" value="Unassembled WGS sequence"/>
</dbReference>
<proteinExistence type="predicted"/>
<name>A0AAW0I4M6_MYOGA</name>
<gene>
    <name evidence="2" type="ORF">U0070_006143</name>
</gene>
<comment type="caution">
    <text evidence="2">The sequence shown here is derived from an EMBL/GenBank/DDBJ whole genome shotgun (WGS) entry which is preliminary data.</text>
</comment>
<protein>
    <recommendedName>
        <fullName evidence="4">Secreted protein</fullName>
    </recommendedName>
</protein>